<evidence type="ECO:0000313" key="1">
    <source>
        <dbReference type="EMBL" id="URD76602.1"/>
    </source>
</evidence>
<protein>
    <submittedName>
        <fullName evidence="1">Uncharacterized protein</fullName>
    </submittedName>
</protein>
<evidence type="ECO:0000313" key="2">
    <source>
        <dbReference type="Proteomes" id="UP001055439"/>
    </source>
</evidence>
<proteinExistence type="predicted"/>
<gene>
    <name evidence="1" type="ORF">MUK42_35826</name>
</gene>
<dbReference type="Proteomes" id="UP001055439">
    <property type="component" value="Chromosome 1"/>
</dbReference>
<dbReference type="EMBL" id="CP097502">
    <property type="protein sequence ID" value="URD76602.1"/>
    <property type="molecule type" value="Genomic_DNA"/>
</dbReference>
<organism evidence="1 2">
    <name type="scientific">Musa troglodytarum</name>
    <name type="common">fe'i banana</name>
    <dbReference type="NCBI Taxonomy" id="320322"/>
    <lineage>
        <taxon>Eukaryota</taxon>
        <taxon>Viridiplantae</taxon>
        <taxon>Streptophyta</taxon>
        <taxon>Embryophyta</taxon>
        <taxon>Tracheophyta</taxon>
        <taxon>Spermatophyta</taxon>
        <taxon>Magnoliopsida</taxon>
        <taxon>Liliopsida</taxon>
        <taxon>Zingiberales</taxon>
        <taxon>Musaceae</taxon>
        <taxon>Musa</taxon>
    </lineage>
</organism>
<name>A0A9E7EHZ1_9LILI</name>
<dbReference type="AlphaFoldDB" id="A0A9E7EHZ1"/>
<keyword evidence="2" id="KW-1185">Reference proteome</keyword>
<accession>A0A9E7EHZ1</accession>
<reference evidence="1" key="1">
    <citation type="submission" date="2022-05" db="EMBL/GenBank/DDBJ databases">
        <title>The Musa troglodytarum L. genome provides insights into the mechanism of non-climacteric behaviour and enrichment of carotenoids.</title>
        <authorList>
            <person name="Wang J."/>
        </authorList>
    </citation>
    <scope>NUCLEOTIDE SEQUENCE</scope>
    <source>
        <tissue evidence="1">Leaf</tissue>
    </source>
</reference>
<sequence length="161" mass="17751">MLRGKLGVVSFRCGFEIKNPHNYISPPFTLFFILLLLLSSIRRESASLPCATNSSPRPIDRFTHLAFPSSFLIRAIGSFFPLPSLSPSLPLQGSVPDRLILIDQLIDVAGSCFLFLSAFPISRFFCLSVSSVSDSSIVTETEIKIEVFMTGLLLAGLYMIE</sequence>